<dbReference type="InterPro" id="IPR025965">
    <property type="entry name" value="FlgD/Vpr_Ig-like"/>
</dbReference>
<organism evidence="2 3">
    <name type="scientific">Candidatus Dojkabacteria bacterium</name>
    <dbReference type="NCBI Taxonomy" id="2099670"/>
    <lineage>
        <taxon>Bacteria</taxon>
        <taxon>Candidatus Dojkabacteria</taxon>
    </lineage>
</organism>
<dbReference type="AlphaFoldDB" id="A0A955IEY2"/>
<reference evidence="2" key="2">
    <citation type="journal article" date="2021" name="Microbiome">
        <title>Successional dynamics and alternative stable states in a saline activated sludge microbial community over 9 years.</title>
        <authorList>
            <person name="Wang Y."/>
            <person name="Ye J."/>
            <person name="Ju F."/>
            <person name="Liu L."/>
            <person name="Boyd J.A."/>
            <person name="Deng Y."/>
            <person name="Parks D.H."/>
            <person name="Jiang X."/>
            <person name="Yin X."/>
            <person name="Woodcroft B.J."/>
            <person name="Tyson G.W."/>
            <person name="Hugenholtz P."/>
            <person name="Polz M.F."/>
            <person name="Zhang T."/>
        </authorList>
    </citation>
    <scope>NUCLEOTIDE SEQUENCE</scope>
    <source>
        <strain evidence="2">HKST-UBA13</strain>
    </source>
</reference>
<evidence type="ECO:0000313" key="2">
    <source>
        <dbReference type="EMBL" id="MCA9380803.1"/>
    </source>
</evidence>
<name>A0A955IEY2_9BACT</name>
<dbReference type="NCBIfam" id="TIGR04183">
    <property type="entry name" value="Por_Secre_tail"/>
    <property type="match status" value="1"/>
</dbReference>
<sequence>NMVDLWSDRHFKDVDIKMGVSYKTSGVNVNPTTDDQKWWVSYSFYREDGSMIGEKKFELDQTTASTSGWIEDTTTVGEIILPEDSYTTIIRFVGGKDATGTVWTDNYVFVGRAGGWAGQDWNTQLGVPTGWFYWLPPIGGNDGVLDSGYENTIITDEAAYYGKNSLKFDIPKGSRDGFVGTRKFAIDGAGTSSLSKTSGESKDITSLKDVMPGDVIRISIWIKGENLEPDSAAAVGDSWSVALTPMFHNTVGNNAGFGDFWASDIPLVFPKTSSFDWMQFYVDVTVQEGAKALSIRLHPLGRFQGTVYMDALEIKKIGSEITGVENQVLPVDYALFQNYPNPFNPTTLISYALPRSGSVTLKIYDMLGREVKTLVNAEQNSGVNTVQWNGDNNSGSRVSSGTYIYMIKAGEFTQAKKMILLK</sequence>
<dbReference type="Proteomes" id="UP000775877">
    <property type="component" value="Unassembled WGS sequence"/>
</dbReference>
<dbReference type="Pfam" id="PF13860">
    <property type="entry name" value="FlgD_ig"/>
    <property type="match status" value="1"/>
</dbReference>
<evidence type="ECO:0000259" key="1">
    <source>
        <dbReference type="Pfam" id="PF13860"/>
    </source>
</evidence>
<protein>
    <submittedName>
        <fullName evidence="2">T9SS type A sorting domain-containing protein</fullName>
    </submittedName>
</protein>
<accession>A0A955IEY2</accession>
<gene>
    <name evidence="2" type="ORF">KC678_00900</name>
</gene>
<reference evidence="2" key="1">
    <citation type="submission" date="2020-04" db="EMBL/GenBank/DDBJ databases">
        <authorList>
            <person name="Zhang T."/>
        </authorList>
    </citation>
    <scope>NUCLEOTIDE SEQUENCE</scope>
    <source>
        <strain evidence="2">HKST-UBA13</strain>
    </source>
</reference>
<evidence type="ECO:0000313" key="3">
    <source>
        <dbReference type="Proteomes" id="UP000775877"/>
    </source>
</evidence>
<feature type="non-terminal residue" evidence="2">
    <location>
        <position position="1"/>
    </location>
</feature>
<dbReference type="EMBL" id="JAGQLJ010000017">
    <property type="protein sequence ID" value="MCA9380803.1"/>
    <property type="molecule type" value="Genomic_DNA"/>
</dbReference>
<comment type="caution">
    <text evidence="2">The sequence shown here is derived from an EMBL/GenBank/DDBJ whole genome shotgun (WGS) entry which is preliminary data.</text>
</comment>
<dbReference type="Gene3D" id="2.60.120.260">
    <property type="entry name" value="Galactose-binding domain-like"/>
    <property type="match status" value="1"/>
</dbReference>
<proteinExistence type="predicted"/>
<dbReference type="Gene3D" id="2.60.40.4070">
    <property type="match status" value="1"/>
</dbReference>
<dbReference type="InterPro" id="IPR026444">
    <property type="entry name" value="Secre_tail"/>
</dbReference>
<feature type="domain" description="FlgD/Vpr Ig-like" evidence="1">
    <location>
        <begin position="356"/>
        <end position="408"/>
    </location>
</feature>